<dbReference type="Gene3D" id="3.30.110.170">
    <property type="entry name" value="Protein of unknown function (DUF541), domain 1"/>
    <property type="match status" value="1"/>
</dbReference>
<feature type="chain" id="PRO_5045998857" evidence="1">
    <location>
        <begin position="19"/>
        <end position="241"/>
    </location>
</feature>
<evidence type="ECO:0000313" key="2">
    <source>
        <dbReference type="EMBL" id="MDP2563162.1"/>
    </source>
</evidence>
<reference evidence="2" key="1">
    <citation type="submission" date="2023-07" db="EMBL/GenBank/DDBJ databases">
        <title>Genome content predicts the carbon catabolic preferences of heterotrophic bacteria.</title>
        <authorList>
            <person name="Gralka M."/>
        </authorList>
    </citation>
    <scope>NUCLEOTIDE SEQUENCE</scope>
    <source>
        <strain evidence="2">4G09</strain>
    </source>
</reference>
<comment type="caution">
    <text evidence="2">The sequence shown here is derived from an EMBL/GenBank/DDBJ whole genome shotgun (WGS) entry which is preliminary data.</text>
</comment>
<dbReference type="EMBL" id="JAUYVT010000001">
    <property type="protein sequence ID" value="MDP2563162.1"/>
    <property type="molecule type" value="Genomic_DNA"/>
</dbReference>
<dbReference type="Gene3D" id="3.30.70.2970">
    <property type="entry name" value="Protein of unknown function (DUF541), domain 2"/>
    <property type="match status" value="1"/>
</dbReference>
<dbReference type="Proteomes" id="UP001177212">
    <property type="component" value="Unassembled WGS sequence"/>
</dbReference>
<proteinExistence type="predicted"/>
<dbReference type="Pfam" id="PF04402">
    <property type="entry name" value="SIMPL"/>
    <property type="match status" value="1"/>
</dbReference>
<evidence type="ECO:0000313" key="3">
    <source>
        <dbReference type="Proteomes" id="UP001177212"/>
    </source>
</evidence>
<sequence length="241" mass="26425">MKLIIAIFIALFPLVTFANSSLPPNRHIAVQGKGEVLAKPDLAKISFEVVSMKKESLDAKRDVDARVNLFLNGLDKYGVAESAVSASNLLTTADMQYLESGEEKRVGYIASRSLKVTIDDINKMNEIVDFALSVKINEVTNIELLSSKAKELEAQATQNAVENAKVKGKVLASSFGASLGNIYSINSNNNRSNYGYHSMYVERIDVTGSKMSESPFAAVRYLEISITFKSSINVVFDLEIK</sequence>
<organism evidence="2 3">
    <name type="scientific">Pseudoalteromonas marina</name>
    <dbReference type="NCBI Taxonomy" id="267375"/>
    <lineage>
        <taxon>Bacteria</taxon>
        <taxon>Pseudomonadati</taxon>
        <taxon>Pseudomonadota</taxon>
        <taxon>Gammaproteobacteria</taxon>
        <taxon>Alteromonadales</taxon>
        <taxon>Pseudoalteromonadaceae</taxon>
        <taxon>Pseudoalteromonas</taxon>
    </lineage>
</organism>
<keyword evidence="1" id="KW-0732">Signal</keyword>
<gene>
    <name evidence="2" type="ORF">Q8W34_00845</name>
</gene>
<accession>A0ABT9F8Q1</accession>
<feature type="signal peptide" evidence="1">
    <location>
        <begin position="1"/>
        <end position="18"/>
    </location>
</feature>
<dbReference type="PANTHER" id="PTHR34387">
    <property type="entry name" value="SLR1258 PROTEIN"/>
    <property type="match status" value="1"/>
</dbReference>
<name>A0ABT9F8Q1_9GAMM</name>
<dbReference type="InterPro" id="IPR007497">
    <property type="entry name" value="SIMPL/DUF541"/>
</dbReference>
<dbReference type="RefSeq" id="WP_305470775.1">
    <property type="nucleotide sequence ID" value="NZ_JAUYVT010000001.1"/>
</dbReference>
<dbReference type="PANTHER" id="PTHR34387:SF1">
    <property type="entry name" value="PERIPLASMIC IMMUNOGENIC PROTEIN"/>
    <property type="match status" value="1"/>
</dbReference>
<keyword evidence="3" id="KW-1185">Reference proteome</keyword>
<protein>
    <submittedName>
        <fullName evidence="2">SIMPL domain-containing protein</fullName>
    </submittedName>
</protein>
<dbReference type="InterPro" id="IPR052022">
    <property type="entry name" value="26kDa_periplasmic_antigen"/>
</dbReference>
<evidence type="ECO:0000256" key="1">
    <source>
        <dbReference type="SAM" id="SignalP"/>
    </source>
</evidence>